<comment type="caution">
    <text evidence="1">The sequence shown here is derived from an EMBL/GenBank/DDBJ whole genome shotgun (WGS) entry which is preliminary data.</text>
</comment>
<dbReference type="InterPro" id="IPR036388">
    <property type="entry name" value="WH-like_DNA-bd_sf"/>
</dbReference>
<dbReference type="RefSeq" id="WP_010580668.1">
    <property type="nucleotide sequence ID" value="NZ_AHYZ01000100.1"/>
</dbReference>
<evidence type="ECO:0000313" key="1">
    <source>
        <dbReference type="EMBL" id="KRM88988.1"/>
    </source>
</evidence>
<dbReference type="EMBL" id="AYYX01000015">
    <property type="protein sequence ID" value="KRM88988.1"/>
    <property type="molecule type" value="Genomic_DNA"/>
</dbReference>
<reference evidence="1 2" key="1">
    <citation type="journal article" date="2015" name="Genome Announc.">
        <title>Expanding the biotechnology potential of lactobacilli through comparative genomics of 213 strains and associated genera.</title>
        <authorList>
            <person name="Sun Z."/>
            <person name="Harris H.M."/>
            <person name="McCann A."/>
            <person name="Guo C."/>
            <person name="Argimon S."/>
            <person name="Zhang W."/>
            <person name="Yang X."/>
            <person name="Jeffery I.B."/>
            <person name="Cooney J.C."/>
            <person name="Kagawa T.F."/>
            <person name="Liu W."/>
            <person name="Song Y."/>
            <person name="Salvetti E."/>
            <person name="Wrobel A."/>
            <person name="Rasinkangas P."/>
            <person name="Parkhill J."/>
            <person name="Rea M.C."/>
            <person name="O'Sullivan O."/>
            <person name="Ritari J."/>
            <person name="Douillard F.P."/>
            <person name="Paul Ross R."/>
            <person name="Yang R."/>
            <person name="Briner A.E."/>
            <person name="Felis G.E."/>
            <person name="de Vos W.M."/>
            <person name="Barrangou R."/>
            <person name="Klaenhammer T.R."/>
            <person name="Caufield P.W."/>
            <person name="Cui Y."/>
            <person name="Zhang H."/>
            <person name="O'Toole P.W."/>
        </authorList>
    </citation>
    <scope>NUCLEOTIDE SEQUENCE [LARGE SCALE GENOMIC DNA]</scope>
    <source>
        <strain evidence="1 2">DSM 20605</strain>
    </source>
</reference>
<dbReference type="STRING" id="1133569.FD21_GL000450"/>
<dbReference type="PATRIC" id="fig|1133569.4.peg.477"/>
<dbReference type="SUPFAM" id="SSF46785">
    <property type="entry name" value="Winged helix' DNA-binding domain"/>
    <property type="match status" value="1"/>
</dbReference>
<sequence length="214" mass="24598">MIADQLSQGKQLSFDSVPNEFFKFAKLLADEKVIAILSAAKDPQGLTSKEISRKVKIPVNQLYYTVKKLVNAKMLQVTQKKTINNFQEFFYSSYRMFHQTAKVLAANEQLEDQTDLKIAPEWAKEHQAEILQLILYQDQQFIATLQKELATYQNQPSELSTFFVSSSLTLSKDAEKNFEAELFKLIKKAQVASKNAKQVRTVKLVIKKWPDQQD</sequence>
<dbReference type="Gene3D" id="1.10.10.10">
    <property type="entry name" value="Winged helix-like DNA-binding domain superfamily/Winged helix DNA-binding domain"/>
    <property type="match status" value="1"/>
</dbReference>
<dbReference type="Pfam" id="PF12840">
    <property type="entry name" value="HTH_20"/>
    <property type="match status" value="1"/>
</dbReference>
<keyword evidence="2" id="KW-1185">Reference proteome</keyword>
<protein>
    <submittedName>
        <fullName evidence="1">Uncharacterized protein</fullName>
    </submittedName>
</protein>
<name>A0A0R2CL66_9LACO</name>
<dbReference type="Proteomes" id="UP000051576">
    <property type="component" value="Unassembled WGS sequence"/>
</dbReference>
<dbReference type="InterPro" id="IPR036390">
    <property type="entry name" value="WH_DNA-bd_sf"/>
</dbReference>
<organism evidence="1 2">
    <name type="scientific">Liquorilactobacillus vini DSM 20605</name>
    <dbReference type="NCBI Taxonomy" id="1133569"/>
    <lineage>
        <taxon>Bacteria</taxon>
        <taxon>Bacillati</taxon>
        <taxon>Bacillota</taxon>
        <taxon>Bacilli</taxon>
        <taxon>Lactobacillales</taxon>
        <taxon>Lactobacillaceae</taxon>
        <taxon>Liquorilactobacillus</taxon>
    </lineage>
</organism>
<dbReference type="eggNOG" id="COG0640">
    <property type="taxonomic scope" value="Bacteria"/>
</dbReference>
<gene>
    <name evidence="1" type="ORF">FD21_GL000450</name>
</gene>
<dbReference type="OrthoDB" id="2314876at2"/>
<evidence type="ECO:0000313" key="2">
    <source>
        <dbReference type="Proteomes" id="UP000051576"/>
    </source>
</evidence>
<accession>A0A0R2CL66</accession>
<dbReference type="AlphaFoldDB" id="A0A0R2CL66"/>
<proteinExistence type="predicted"/>